<keyword evidence="4" id="KW-1185">Reference proteome</keyword>
<feature type="domain" description="Beta-ketoacyl-[acyl-carrier-protein] synthase III C-terminal" evidence="2">
    <location>
        <begin position="6"/>
        <end position="52"/>
    </location>
</feature>
<sequence length="59" mass="6016">MLDLGRTLGHLGACDQFLSLTHLLDSGALAPGDHVLLTGNGAGISLAAAVVEVLEHPAW</sequence>
<gene>
    <name evidence="3" type="ORF">GCM10009639_35260</name>
</gene>
<dbReference type="Gene3D" id="3.40.47.10">
    <property type="match status" value="1"/>
</dbReference>
<protein>
    <recommendedName>
        <fullName evidence="2">Beta-ketoacyl-[acyl-carrier-protein] synthase III C-terminal domain-containing protein</fullName>
    </recommendedName>
</protein>
<dbReference type="InterPro" id="IPR013747">
    <property type="entry name" value="ACP_syn_III_C"/>
</dbReference>
<evidence type="ECO:0000259" key="2">
    <source>
        <dbReference type="Pfam" id="PF08541"/>
    </source>
</evidence>
<proteinExistence type="predicted"/>
<dbReference type="Pfam" id="PF08541">
    <property type="entry name" value="ACP_syn_III_C"/>
    <property type="match status" value="1"/>
</dbReference>
<name>A0ABP4ITY0_9ACTN</name>
<evidence type="ECO:0000313" key="3">
    <source>
        <dbReference type="EMBL" id="GAA1397642.1"/>
    </source>
</evidence>
<dbReference type="SUPFAM" id="SSF53901">
    <property type="entry name" value="Thiolase-like"/>
    <property type="match status" value="1"/>
</dbReference>
<evidence type="ECO:0000256" key="1">
    <source>
        <dbReference type="ARBA" id="ARBA00022679"/>
    </source>
</evidence>
<accession>A0ABP4ITY0</accession>
<dbReference type="InterPro" id="IPR016039">
    <property type="entry name" value="Thiolase-like"/>
</dbReference>
<keyword evidence="1" id="KW-0808">Transferase</keyword>
<reference evidence="4" key="1">
    <citation type="journal article" date="2019" name="Int. J. Syst. Evol. Microbiol.">
        <title>The Global Catalogue of Microorganisms (GCM) 10K type strain sequencing project: providing services to taxonomists for standard genome sequencing and annotation.</title>
        <authorList>
            <consortium name="The Broad Institute Genomics Platform"/>
            <consortium name="The Broad Institute Genome Sequencing Center for Infectious Disease"/>
            <person name="Wu L."/>
            <person name="Ma J."/>
        </authorList>
    </citation>
    <scope>NUCLEOTIDE SEQUENCE [LARGE SCALE GENOMIC DNA]</scope>
    <source>
        <strain evidence="4">JCM 12393</strain>
    </source>
</reference>
<comment type="caution">
    <text evidence="3">The sequence shown here is derived from an EMBL/GenBank/DDBJ whole genome shotgun (WGS) entry which is preliminary data.</text>
</comment>
<evidence type="ECO:0000313" key="4">
    <source>
        <dbReference type="Proteomes" id="UP001499863"/>
    </source>
</evidence>
<dbReference type="EMBL" id="BAAAKJ010000193">
    <property type="protein sequence ID" value="GAA1397642.1"/>
    <property type="molecule type" value="Genomic_DNA"/>
</dbReference>
<organism evidence="3 4">
    <name type="scientific">Kitasatospora putterlickiae</name>
    <dbReference type="NCBI Taxonomy" id="221725"/>
    <lineage>
        <taxon>Bacteria</taxon>
        <taxon>Bacillati</taxon>
        <taxon>Actinomycetota</taxon>
        <taxon>Actinomycetes</taxon>
        <taxon>Kitasatosporales</taxon>
        <taxon>Streptomycetaceae</taxon>
        <taxon>Kitasatospora</taxon>
    </lineage>
</organism>
<dbReference type="Proteomes" id="UP001499863">
    <property type="component" value="Unassembled WGS sequence"/>
</dbReference>